<organism evidence="3 4">
    <name type="scientific">Podospora fimiseda</name>
    <dbReference type="NCBI Taxonomy" id="252190"/>
    <lineage>
        <taxon>Eukaryota</taxon>
        <taxon>Fungi</taxon>
        <taxon>Dikarya</taxon>
        <taxon>Ascomycota</taxon>
        <taxon>Pezizomycotina</taxon>
        <taxon>Sordariomycetes</taxon>
        <taxon>Sordariomycetidae</taxon>
        <taxon>Sordariales</taxon>
        <taxon>Podosporaceae</taxon>
        <taxon>Podospora</taxon>
    </lineage>
</organism>
<dbReference type="EMBL" id="MU865319">
    <property type="protein sequence ID" value="KAK4228362.1"/>
    <property type="molecule type" value="Genomic_DNA"/>
</dbReference>
<reference evidence="3" key="1">
    <citation type="journal article" date="2023" name="Mol. Phylogenet. Evol.">
        <title>Genome-scale phylogeny and comparative genomics of the fungal order Sordariales.</title>
        <authorList>
            <person name="Hensen N."/>
            <person name="Bonometti L."/>
            <person name="Westerberg I."/>
            <person name="Brannstrom I.O."/>
            <person name="Guillou S."/>
            <person name="Cros-Aarteil S."/>
            <person name="Calhoun S."/>
            <person name="Haridas S."/>
            <person name="Kuo A."/>
            <person name="Mondo S."/>
            <person name="Pangilinan J."/>
            <person name="Riley R."/>
            <person name="LaButti K."/>
            <person name="Andreopoulos B."/>
            <person name="Lipzen A."/>
            <person name="Chen C."/>
            <person name="Yan M."/>
            <person name="Daum C."/>
            <person name="Ng V."/>
            <person name="Clum A."/>
            <person name="Steindorff A."/>
            <person name="Ohm R.A."/>
            <person name="Martin F."/>
            <person name="Silar P."/>
            <person name="Natvig D.O."/>
            <person name="Lalanne C."/>
            <person name="Gautier V."/>
            <person name="Ament-Velasquez S.L."/>
            <person name="Kruys A."/>
            <person name="Hutchinson M.I."/>
            <person name="Powell A.J."/>
            <person name="Barry K."/>
            <person name="Miller A.N."/>
            <person name="Grigoriev I.V."/>
            <person name="Debuchy R."/>
            <person name="Gladieux P."/>
            <person name="Hiltunen Thoren M."/>
            <person name="Johannesson H."/>
        </authorList>
    </citation>
    <scope>NUCLEOTIDE SEQUENCE</scope>
    <source>
        <strain evidence="3">CBS 990.96</strain>
    </source>
</reference>
<dbReference type="SUPFAM" id="SSF54695">
    <property type="entry name" value="POZ domain"/>
    <property type="match status" value="1"/>
</dbReference>
<sequence>MTQSRDSSTMPNPTSQPHNIANNTASDNSSSWLTERIVFIQVGTGPQKKRFPVHEKLITANSPFFDEYFNNPEPGEELPDIMKLPDIDVQIFTKFMNWVYATSHSLRARFRFPMPGTPEAQGMTVRDYLAMYVMGYRFQMYGLRNAVLDVLYDYYSAPPNERDEVNMEDVKYIFDNTPTDSPMRRYLVCQLLFYFFGRERAGQPLPKEWATVLGEQGDIGFSMWRMLNDWAWGFENQVPRMIVKPRIYFYDEPVRVKVEKQEDWWWWRG</sequence>
<comment type="caution">
    <text evidence="3">The sequence shown here is derived from an EMBL/GenBank/DDBJ whole genome shotgun (WGS) entry which is preliminary data.</text>
</comment>
<accession>A0AAN7H147</accession>
<dbReference type="Gene3D" id="3.30.710.10">
    <property type="entry name" value="Potassium Channel Kv1.1, Chain A"/>
    <property type="match status" value="1"/>
</dbReference>
<dbReference type="CDD" id="cd18186">
    <property type="entry name" value="BTB_POZ_ZBTB_KLHL-like"/>
    <property type="match status" value="1"/>
</dbReference>
<dbReference type="AlphaFoldDB" id="A0AAN7H147"/>
<name>A0AAN7H147_9PEZI</name>
<evidence type="ECO:0000313" key="4">
    <source>
        <dbReference type="Proteomes" id="UP001301958"/>
    </source>
</evidence>
<dbReference type="Proteomes" id="UP001301958">
    <property type="component" value="Unassembled WGS sequence"/>
</dbReference>
<proteinExistence type="predicted"/>
<protein>
    <recommendedName>
        <fullName evidence="2">BTB domain-containing protein</fullName>
    </recommendedName>
</protein>
<feature type="region of interest" description="Disordered" evidence="1">
    <location>
        <begin position="1"/>
        <end position="27"/>
    </location>
</feature>
<evidence type="ECO:0000259" key="2">
    <source>
        <dbReference type="PROSITE" id="PS50097"/>
    </source>
</evidence>
<dbReference type="PANTHER" id="PTHR47843">
    <property type="entry name" value="BTB DOMAIN-CONTAINING PROTEIN-RELATED"/>
    <property type="match status" value="1"/>
</dbReference>
<dbReference type="PANTHER" id="PTHR47843:SF2">
    <property type="entry name" value="BTB DOMAIN-CONTAINING PROTEIN"/>
    <property type="match status" value="1"/>
</dbReference>
<dbReference type="InterPro" id="IPR000210">
    <property type="entry name" value="BTB/POZ_dom"/>
</dbReference>
<gene>
    <name evidence="3" type="ORF">QBC38DRAFT_524277</name>
</gene>
<dbReference type="InterPro" id="IPR011333">
    <property type="entry name" value="SKP1/BTB/POZ_sf"/>
</dbReference>
<evidence type="ECO:0000256" key="1">
    <source>
        <dbReference type="SAM" id="MobiDB-lite"/>
    </source>
</evidence>
<dbReference type="PROSITE" id="PS50097">
    <property type="entry name" value="BTB"/>
    <property type="match status" value="1"/>
</dbReference>
<keyword evidence="4" id="KW-1185">Reference proteome</keyword>
<feature type="domain" description="BTB" evidence="2">
    <location>
        <begin position="36"/>
        <end position="108"/>
    </location>
</feature>
<dbReference type="Pfam" id="PF00651">
    <property type="entry name" value="BTB"/>
    <property type="match status" value="1"/>
</dbReference>
<evidence type="ECO:0000313" key="3">
    <source>
        <dbReference type="EMBL" id="KAK4228362.1"/>
    </source>
</evidence>
<reference evidence="3" key="2">
    <citation type="submission" date="2023-05" db="EMBL/GenBank/DDBJ databases">
        <authorList>
            <consortium name="Lawrence Berkeley National Laboratory"/>
            <person name="Steindorff A."/>
            <person name="Hensen N."/>
            <person name="Bonometti L."/>
            <person name="Westerberg I."/>
            <person name="Brannstrom I.O."/>
            <person name="Guillou S."/>
            <person name="Cros-Aarteil S."/>
            <person name="Calhoun S."/>
            <person name="Haridas S."/>
            <person name="Kuo A."/>
            <person name="Mondo S."/>
            <person name="Pangilinan J."/>
            <person name="Riley R."/>
            <person name="Labutti K."/>
            <person name="Andreopoulos B."/>
            <person name="Lipzen A."/>
            <person name="Chen C."/>
            <person name="Yanf M."/>
            <person name="Daum C."/>
            <person name="Ng V."/>
            <person name="Clum A."/>
            <person name="Ohm R."/>
            <person name="Martin F."/>
            <person name="Silar P."/>
            <person name="Natvig D."/>
            <person name="Lalanne C."/>
            <person name="Gautier V."/>
            <person name="Ament-Velasquez S.L."/>
            <person name="Kruys A."/>
            <person name="Hutchinson M.I."/>
            <person name="Powell A.J."/>
            <person name="Barry K."/>
            <person name="Miller A.N."/>
            <person name="Grigoriev I.V."/>
            <person name="Debuchy R."/>
            <person name="Gladieux P."/>
            <person name="Thoren M.H."/>
            <person name="Johannesson H."/>
        </authorList>
    </citation>
    <scope>NUCLEOTIDE SEQUENCE</scope>
    <source>
        <strain evidence="3">CBS 990.96</strain>
    </source>
</reference>